<name>A0A150M0M4_9BACI</name>
<sequence length="70" mass="7996">MQTGEKFPANYFLQLFKAAPISIRKNENAGKQENPAFLYFSFSRFAGRFRKGASDRHRICGRIGESVHTV</sequence>
<proteinExistence type="predicted"/>
<dbReference type="Proteomes" id="UP000075683">
    <property type="component" value="Unassembled WGS sequence"/>
</dbReference>
<dbReference type="STRING" id="301148.B4135_2363"/>
<comment type="caution">
    <text evidence="1">The sequence shown here is derived from an EMBL/GenBank/DDBJ whole genome shotgun (WGS) entry which is preliminary data.</text>
</comment>
<gene>
    <name evidence="1" type="ORF">B4135_2363</name>
</gene>
<accession>A0A150M0M4</accession>
<organism evidence="1 2">
    <name type="scientific">Caldibacillus debilis</name>
    <dbReference type="NCBI Taxonomy" id="301148"/>
    <lineage>
        <taxon>Bacteria</taxon>
        <taxon>Bacillati</taxon>
        <taxon>Bacillota</taxon>
        <taxon>Bacilli</taxon>
        <taxon>Bacillales</taxon>
        <taxon>Bacillaceae</taxon>
        <taxon>Caldibacillus</taxon>
    </lineage>
</organism>
<reference evidence="1 2" key="1">
    <citation type="submission" date="2016-01" db="EMBL/GenBank/DDBJ databases">
        <title>Draft Genome Sequences of Seven Thermophilic Sporeformers Isolated from Foods.</title>
        <authorList>
            <person name="Berendsen E.M."/>
            <person name="Wells-Bennik M.H."/>
            <person name="Krawcyk A.O."/>
            <person name="De Jong A."/>
            <person name="Holsappel S."/>
            <person name="Eijlander R.T."/>
            <person name="Kuipers O.P."/>
        </authorList>
    </citation>
    <scope>NUCLEOTIDE SEQUENCE [LARGE SCALE GENOMIC DNA]</scope>
    <source>
        <strain evidence="1 2">B4135</strain>
    </source>
</reference>
<dbReference type="EMBL" id="LQYT01000052">
    <property type="protein sequence ID" value="KYD18124.1"/>
    <property type="molecule type" value="Genomic_DNA"/>
</dbReference>
<protein>
    <submittedName>
        <fullName evidence="1">Uncharacterized protein</fullName>
    </submittedName>
</protein>
<evidence type="ECO:0000313" key="2">
    <source>
        <dbReference type="Proteomes" id="UP000075683"/>
    </source>
</evidence>
<dbReference type="AlphaFoldDB" id="A0A150M0M4"/>
<evidence type="ECO:0000313" key="1">
    <source>
        <dbReference type="EMBL" id="KYD18124.1"/>
    </source>
</evidence>